<dbReference type="RefSeq" id="WP_281045677.1">
    <property type="nucleotide sequence ID" value="NZ_JARYGZ010000002.1"/>
</dbReference>
<evidence type="ECO:0000313" key="1">
    <source>
        <dbReference type="EMBL" id="MDH7640324.1"/>
    </source>
</evidence>
<keyword evidence="2" id="KW-1185">Reference proteome</keyword>
<sequence>MTLHITKVAVGCTELDTLRERMESRASDGETYLITRFRPKRESELVGGSVYWIIKHRLVARQEILGFAEDPDGKRCRILLSVDLRPVRAHPKRAHQGWRYLPAADAPPDLGGAEAEGLSALPGAMAAELAALALI</sequence>
<organism evidence="1 2">
    <name type="scientific">Sphingomonas oryzagri</name>
    <dbReference type="NCBI Taxonomy" id="3042314"/>
    <lineage>
        <taxon>Bacteria</taxon>
        <taxon>Pseudomonadati</taxon>
        <taxon>Pseudomonadota</taxon>
        <taxon>Alphaproteobacteria</taxon>
        <taxon>Sphingomonadales</taxon>
        <taxon>Sphingomonadaceae</taxon>
        <taxon>Sphingomonas</taxon>
    </lineage>
</organism>
<proteinExistence type="predicted"/>
<accession>A0ABT6N5D5</accession>
<gene>
    <name evidence="1" type="ORF">QGN17_16430</name>
</gene>
<comment type="caution">
    <text evidence="1">The sequence shown here is derived from an EMBL/GenBank/DDBJ whole genome shotgun (WGS) entry which is preliminary data.</text>
</comment>
<reference evidence="1" key="1">
    <citation type="submission" date="2023-04" db="EMBL/GenBank/DDBJ databases">
        <title>Sphingomonas sp. MAHUQ-71 isolated from rice field.</title>
        <authorList>
            <person name="Huq M.A."/>
        </authorList>
    </citation>
    <scope>NUCLEOTIDE SEQUENCE</scope>
    <source>
        <strain evidence="1">MAHUQ-71</strain>
    </source>
</reference>
<dbReference type="PIRSF" id="PIRSF032025">
    <property type="entry name" value="UCP032025"/>
    <property type="match status" value="1"/>
</dbReference>
<dbReference type="Pfam" id="PF07370">
    <property type="entry name" value="DUF1489"/>
    <property type="match status" value="1"/>
</dbReference>
<protein>
    <submittedName>
        <fullName evidence="1">DUF1489 domain-containing protein</fullName>
    </submittedName>
</protein>
<dbReference type="InterPro" id="IPR008320">
    <property type="entry name" value="UCP032025"/>
</dbReference>
<dbReference type="EMBL" id="JARYGZ010000002">
    <property type="protein sequence ID" value="MDH7640324.1"/>
    <property type="molecule type" value="Genomic_DNA"/>
</dbReference>
<dbReference type="Proteomes" id="UP001160625">
    <property type="component" value="Unassembled WGS sequence"/>
</dbReference>
<name>A0ABT6N5D5_9SPHN</name>
<evidence type="ECO:0000313" key="2">
    <source>
        <dbReference type="Proteomes" id="UP001160625"/>
    </source>
</evidence>